<dbReference type="PROSITE" id="PS00108">
    <property type="entry name" value="PROTEIN_KINASE_ST"/>
    <property type="match status" value="1"/>
</dbReference>
<dbReference type="InterPro" id="IPR001245">
    <property type="entry name" value="Ser-Thr/Tyr_kinase_cat_dom"/>
</dbReference>
<dbReference type="SMART" id="SM00220">
    <property type="entry name" value="S_TKc"/>
    <property type="match status" value="1"/>
</dbReference>
<evidence type="ECO:0000256" key="17">
    <source>
        <dbReference type="SAM" id="Phobius"/>
    </source>
</evidence>
<dbReference type="EC" id="2.7.11.1" evidence="3"/>
<keyword evidence="21" id="KW-1185">Reference proteome</keyword>
<feature type="signal peptide" evidence="18">
    <location>
        <begin position="1"/>
        <end position="27"/>
    </location>
</feature>
<feature type="domain" description="Protein kinase" evidence="19">
    <location>
        <begin position="207"/>
        <end position="473"/>
    </location>
</feature>
<feature type="transmembrane region" description="Helical" evidence="17">
    <location>
        <begin position="171"/>
        <end position="197"/>
    </location>
</feature>
<evidence type="ECO:0000259" key="19">
    <source>
        <dbReference type="PROSITE" id="PS50011"/>
    </source>
</evidence>
<dbReference type="GO" id="GO:0004672">
    <property type="term" value="F:protein kinase activity"/>
    <property type="evidence" value="ECO:0007669"/>
    <property type="project" value="InterPro"/>
</dbReference>
<evidence type="ECO:0000256" key="2">
    <source>
        <dbReference type="ARBA" id="ARBA00008684"/>
    </source>
</evidence>
<evidence type="ECO:0000313" key="21">
    <source>
        <dbReference type="Proteomes" id="UP000886595"/>
    </source>
</evidence>
<evidence type="ECO:0000313" key="20">
    <source>
        <dbReference type="EMBL" id="KAG2249690.1"/>
    </source>
</evidence>
<keyword evidence="11 16" id="KW-0067">ATP-binding</keyword>
<evidence type="ECO:0000256" key="10">
    <source>
        <dbReference type="ARBA" id="ARBA00022777"/>
    </source>
</evidence>
<dbReference type="InterPro" id="IPR001611">
    <property type="entry name" value="Leu-rich_rpt"/>
</dbReference>
<dbReference type="InterPro" id="IPR000719">
    <property type="entry name" value="Prot_kinase_dom"/>
</dbReference>
<dbReference type="PANTHER" id="PTHR48006">
    <property type="entry name" value="LEUCINE-RICH REPEAT-CONTAINING PROTEIN DDB_G0281931-RELATED"/>
    <property type="match status" value="1"/>
</dbReference>
<dbReference type="Pfam" id="PF07714">
    <property type="entry name" value="PK_Tyr_Ser-Thr"/>
    <property type="match status" value="1"/>
</dbReference>
<dbReference type="EMBL" id="JAAMPC010000017">
    <property type="protein sequence ID" value="KAG2249690.1"/>
    <property type="molecule type" value="Genomic_DNA"/>
</dbReference>
<evidence type="ECO:0000256" key="15">
    <source>
        <dbReference type="ARBA" id="ARBA00048679"/>
    </source>
</evidence>
<dbReference type="AlphaFoldDB" id="A0A8X7TPG6"/>
<organism evidence="20 21">
    <name type="scientific">Brassica carinata</name>
    <name type="common">Ethiopian mustard</name>
    <name type="synonym">Abyssinian cabbage</name>
    <dbReference type="NCBI Taxonomy" id="52824"/>
    <lineage>
        <taxon>Eukaryota</taxon>
        <taxon>Viridiplantae</taxon>
        <taxon>Streptophyta</taxon>
        <taxon>Embryophyta</taxon>
        <taxon>Tracheophyta</taxon>
        <taxon>Spermatophyta</taxon>
        <taxon>Magnoliopsida</taxon>
        <taxon>eudicotyledons</taxon>
        <taxon>Gunneridae</taxon>
        <taxon>Pentapetalae</taxon>
        <taxon>rosids</taxon>
        <taxon>malvids</taxon>
        <taxon>Brassicales</taxon>
        <taxon>Brassicaceae</taxon>
        <taxon>Brassiceae</taxon>
        <taxon>Brassica</taxon>
    </lineage>
</organism>
<evidence type="ECO:0000256" key="6">
    <source>
        <dbReference type="ARBA" id="ARBA00022679"/>
    </source>
</evidence>
<dbReference type="GO" id="GO:0005524">
    <property type="term" value="F:ATP binding"/>
    <property type="evidence" value="ECO:0007669"/>
    <property type="project" value="UniProtKB-UniRule"/>
</dbReference>
<keyword evidence="13 17" id="KW-0472">Membrane</keyword>
<dbReference type="PROSITE" id="PS50011">
    <property type="entry name" value="PROTEIN_KINASE_DOM"/>
    <property type="match status" value="1"/>
</dbReference>
<keyword evidence="7 17" id="KW-0812">Transmembrane</keyword>
<evidence type="ECO:0000256" key="13">
    <source>
        <dbReference type="ARBA" id="ARBA00023136"/>
    </source>
</evidence>
<dbReference type="PANTHER" id="PTHR48006:SF102">
    <property type="entry name" value="LEUCINE-RICH REPEAT-CONTAINING PROTEIN DDB_G0281931-RELATED"/>
    <property type="match status" value="1"/>
</dbReference>
<comment type="catalytic activity">
    <reaction evidence="14">
        <text>L-threonyl-[protein] + ATP = O-phospho-L-threonyl-[protein] + ADP + H(+)</text>
        <dbReference type="Rhea" id="RHEA:46608"/>
        <dbReference type="Rhea" id="RHEA-COMP:11060"/>
        <dbReference type="Rhea" id="RHEA-COMP:11605"/>
        <dbReference type="ChEBI" id="CHEBI:15378"/>
        <dbReference type="ChEBI" id="CHEBI:30013"/>
        <dbReference type="ChEBI" id="CHEBI:30616"/>
        <dbReference type="ChEBI" id="CHEBI:61977"/>
        <dbReference type="ChEBI" id="CHEBI:456216"/>
        <dbReference type="EC" id="2.7.11.1"/>
    </reaction>
</comment>
<evidence type="ECO:0000256" key="7">
    <source>
        <dbReference type="ARBA" id="ARBA00022692"/>
    </source>
</evidence>
<comment type="caution">
    <text evidence="20">The sequence shown here is derived from an EMBL/GenBank/DDBJ whole genome shotgun (WGS) entry which is preliminary data.</text>
</comment>
<keyword evidence="4" id="KW-0723">Serine/threonine-protein kinase</keyword>
<dbReference type="PROSITE" id="PS51450">
    <property type="entry name" value="LRR"/>
    <property type="match status" value="1"/>
</dbReference>
<keyword evidence="8" id="KW-0677">Repeat</keyword>
<keyword evidence="9 16" id="KW-0547">Nucleotide-binding</keyword>
<evidence type="ECO:0000256" key="18">
    <source>
        <dbReference type="SAM" id="SignalP"/>
    </source>
</evidence>
<comment type="subcellular location">
    <subcellularLocation>
        <location evidence="1">Membrane</location>
        <topology evidence="1">Single-pass type I membrane protein</topology>
    </subcellularLocation>
</comment>
<dbReference type="Pfam" id="PF08263">
    <property type="entry name" value="LRRNT_2"/>
    <property type="match status" value="1"/>
</dbReference>
<reference evidence="20 21" key="1">
    <citation type="submission" date="2020-02" db="EMBL/GenBank/DDBJ databases">
        <authorList>
            <person name="Ma Q."/>
            <person name="Huang Y."/>
            <person name="Song X."/>
            <person name="Pei D."/>
        </authorList>
    </citation>
    <scope>NUCLEOTIDE SEQUENCE [LARGE SCALE GENOMIC DNA]</scope>
    <source>
        <strain evidence="20">Sxm20200214</strain>
        <tissue evidence="20">Leaf</tissue>
    </source>
</reference>
<protein>
    <recommendedName>
        <fullName evidence="3">non-specific serine/threonine protein kinase</fullName>
        <ecNumber evidence="3">2.7.11.1</ecNumber>
    </recommendedName>
</protein>
<comment type="catalytic activity">
    <reaction evidence="15">
        <text>L-seryl-[protein] + ATP = O-phospho-L-seryl-[protein] + ADP + H(+)</text>
        <dbReference type="Rhea" id="RHEA:17989"/>
        <dbReference type="Rhea" id="RHEA-COMP:9863"/>
        <dbReference type="Rhea" id="RHEA-COMP:11604"/>
        <dbReference type="ChEBI" id="CHEBI:15378"/>
        <dbReference type="ChEBI" id="CHEBI:29999"/>
        <dbReference type="ChEBI" id="CHEBI:30616"/>
        <dbReference type="ChEBI" id="CHEBI:83421"/>
        <dbReference type="ChEBI" id="CHEBI:456216"/>
        <dbReference type="EC" id="2.7.11.1"/>
    </reaction>
</comment>
<feature type="chain" id="PRO_5036482324" description="non-specific serine/threonine protein kinase" evidence="18">
    <location>
        <begin position="28"/>
        <end position="533"/>
    </location>
</feature>
<dbReference type="Gene3D" id="3.80.10.10">
    <property type="entry name" value="Ribonuclease Inhibitor"/>
    <property type="match status" value="1"/>
</dbReference>
<gene>
    <name evidence="20" type="ORF">Bca52824_089318</name>
</gene>
<evidence type="ECO:0000256" key="9">
    <source>
        <dbReference type="ARBA" id="ARBA00022741"/>
    </source>
</evidence>
<evidence type="ECO:0000256" key="3">
    <source>
        <dbReference type="ARBA" id="ARBA00012513"/>
    </source>
</evidence>
<keyword evidence="18" id="KW-0732">Signal</keyword>
<dbReference type="GO" id="GO:0016020">
    <property type="term" value="C:membrane"/>
    <property type="evidence" value="ECO:0007669"/>
    <property type="project" value="UniProtKB-SubCell"/>
</dbReference>
<keyword evidence="10" id="KW-0418">Kinase</keyword>
<dbReference type="InterPro" id="IPR032675">
    <property type="entry name" value="LRR_dom_sf"/>
</dbReference>
<evidence type="ECO:0000256" key="5">
    <source>
        <dbReference type="ARBA" id="ARBA00022614"/>
    </source>
</evidence>
<evidence type="ECO:0000256" key="11">
    <source>
        <dbReference type="ARBA" id="ARBA00022840"/>
    </source>
</evidence>
<comment type="similarity">
    <text evidence="2">Belongs to the protein kinase superfamily. Ser/Thr protein kinase family.</text>
</comment>
<dbReference type="Gene3D" id="3.30.200.20">
    <property type="entry name" value="Phosphorylase Kinase, domain 1"/>
    <property type="match status" value="1"/>
</dbReference>
<evidence type="ECO:0000256" key="4">
    <source>
        <dbReference type="ARBA" id="ARBA00022527"/>
    </source>
</evidence>
<keyword evidence="6" id="KW-0808">Transferase</keyword>
<evidence type="ECO:0000256" key="12">
    <source>
        <dbReference type="ARBA" id="ARBA00022989"/>
    </source>
</evidence>
<keyword evidence="5" id="KW-0433">Leucine-rich repeat</keyword>
<dbReference type="SUPFAM" id="SSF52058">
    <property type="entry name" value="L domain-like"/>
    <property type="match status" value="1"/>
</dbReference>
<dbReference type="InterPro" id="IPR011009">
    <property type="entry name" value="Kinase-like_dom_sf"/>
</dbReference>
<dbReference type="InterPro" id="IPR051824">
    <property type="entry name" value="LRR_Rcpt-Like_S/T_Kinase"/>
</dbReference>
<proteinExistence type="inferred from homology"/>
<dbReference type="SUPFAM" id="SSF56112">
    <property type="entry name" value="Protein kinase-like (PK-like)"/>
    <property type="match status" value="1"/>
</dbReference>
<evidence type="ECO:0000256" key="14">
    <source>
        <dbReference type="ARBA" id="ARBA00047899"/>
    </source>
</evidence>
<feature type="binding site" evidence="16">
    <location>
        <position position="235"/>
    </location>
    <ligand>
        <name>ATP</name>
        <dbReference type="ChEBI" id="CHEBI:30616"/>
    </ligand>
</feature>
<keyword evidence="12 17" id="KW-1133">Transmembrane helix</keyword>
<dbReference type="InterPro" id="IPR008271">
    <property type="entry name" value="Ser/Thr_kinase_AS"/>
</dbReference>
<accession>A0A8X7TPG6</accession>
<dbReference type="Pfam" id="PF00560">
    <property type="entry name" value="LRR_1"/>
    <property type="match status" value="1"/>
</dbReference>
<dbReference type="PROSITE" id="PS00107">
    <property type="entry name" value="PROTEIN_KINASE_ATP"/>
    <property type="match status" value="1"/>
</dbReference>
<dbReference type="Gene3D" id="1.10.510.10">
    <property type="entry name" value="Transferase(Phosphotransferase) domain 1"/>
    <property type="match status" value="1"/>
</dbReference>
<sequence>MVLTMLNQLHLLHLFVMFLCFSSLALSSEPRKPEVEALINIKNGLHDPHGALNNWDEFSVDPCSWAMITHSLAPPTTSSLACESLQSNNISGKIPPEIGLLPKLQTLDLSNNRFSDEIPVSVEHLSSLQYLVAGNPLICRSSSPDICSGTISSSPLSVSLSSSSGGRSNKLVIALGVSLGFVTLITVALGSFCCFTFRELHVSTDGFSSKNILGAGGFGNVYRGKLGDGTMVAVKRLKDVNGTSGDSQFHTELEMISLAVHRNLLRLTGYCKTSSERLLVYPYMPNGSVALKLKSKPALDWNMRKKIAIGAARGLMYLHEQCDPKIIHRDVKAANILLDDSSTTTAVRGTVGHIAPEYLSTGQSSEKTDVFGFGILLLELITGLRAQFGKPLARKELCLNVRKLHEEMKVEELVDRELGTNYDKIEVGEMLQVALLCTQHLPAHRPKMSEVVLMLEGDGLAERWAASHNHSHFYHANISFKTISSLSTTSVPRLNEAHCNDPTYQMFGSSAFDNDDADQQPLDLLAMELSGLR</sequence>
<dbReference type="OrthoDB" id="749055at2759"/>
<dbReference type="FunFam" id="3.30.200.20:FF:000015">
    <property type="entry name" value="Somatic embryogenesis receptor kinase 1"/>
    <property type="match status" value="1"/>
</dbReference>
<dbReference type="InterPro" id="IPR013210">
    <property type="entry name" value="LRR_N_plant-typ"/>
</dbReference>
<dbReference type="InterPro" id="IPR017441">
    <property type="entry name" value="Protein_kinase_ATP_BS"/>
</dbReference>
<dbReference type="Proteomes" id="UP000886595">
    <property type="component" value="Unassembled WGS sequence"/>
</dbReference>
<name>A0A8X7TPG6_BRACI</name>
<evidence type="ECO:0000256" key="1">
    <source>
        <dbReference type="ARBA" id="ARBA00004479"/>
    </source>
</evidence>
<evidence type="ECO:0000256" key="8">
    <source>
        <dbReference type="ARBA" id="ARBA00022737"/>
    </source>
</evidence>
<evidence type="ECO:0000256" key="16">
    <source>
        <dbReference type="PROSITE-ProRule" id="PRU10141"/>
    </source>
</evidence>